<dbReference type="SMART" id="SM00194">
    <property type="entry name" value="PTPc"/>
    <property type="match status" value="1"/>
</dbReference>
<name>A0ABY7F4X9_MYAAR</name>
<dbReference type="PRINTS" id="PR00700">
    <property type="entry name" value="PRTYPHPHTASE"/>
</dbReference>
<evidence type="ECO:0000313" key="4">
    <source>
        <dbReference type="Proteomes" id="UP001164746"/>
    </source>
</evidence>
<dbReference type="Pfam" id="PF00102">
    <property type="entry name" value="Y_phosphatase"/>
    <property type="match status" value="1"/>
</dbReference>
<feature type="transmembrane region" description="Helical" evidence="1">
    <location>
        <begin position="17"/>
        <end position="40"/>
    </location>
</feature>
<sequence length="328" mass="37360">MYAVETEVEQQPSSIEALGGGICGGVVALAVIVVVGLCLLRRRRSKLSKKETENLSALYATLKKGRASRAGNANADTDNFHSVIIIENPDYESLLTDEDDIIANETAKLYVEGGGVHYNNAREVSKLNVSDLPEHVQNISLKELEEEFQLSFIAKWRFRIYADDDTRVLVRGGETDYINASYIDGFRRRNAYISTLGPMAKQLGDFSQFWGMVWQQEVEKIVMLTNLVEGEEAKCELYWPYHYQRKIYGDIEVMCNNYEVRSLHHLQFTSWPAKDVPDNVTSLIELRQRVNALPSTFNGPVIVHCRLDDKLCFRYIYLSVLSLTCRKL</sequence>
<dbReference type="InterPro" id="IPR000242">
    <property type="entry name" value="PTP_cat"/>
</dbReference>
<keyword evidence="1" id="KW-1133">Transmembrane helix</keyword>
<dbReference type="PROSITE" id="PS50055">
    <property type="entry name" value="TYR_PHOSPHATASE_PTP"/>
    <property type="match status" value="1"/>
</dbReference>
<reference evidence="3" key="1">
    <citation type="submission" date="2022-11" db="EMBL/GenBank/DDBJ databases">
        <title>Centuries of genome instability and evolution in soft-shell clam transmissible cancer (bioRxiv).</title>
        <authorList>
            <person name="Hart S.F.M."/>
            <person name="Yonemitsu M.A."/>
            <person name="Giersch R.M."/>
            <person name="Beal B.F."/>
            <person name="Arriagada G."/>
            <person name="Davis B.W."/>
            <person name="Ostrander E.A."/>
            <person name="Goff S.P."/>
            <person name="Metzger M.J."/>
        </authorList>
    </citation>
    <scope>NUCLEOTIDE SEQUENCE</scope>
    <source>
        <strain evidence="3">MELC-2E11</strain>
        <tissue evidence="3">Siphon/mantle</tissue>
    </source>
</reference>
<organism evidence="3 4">
    <name type="scientific">Mya arenaria</name>
    <name type="common">Soft-shell clam</name>
    <dbReference type="NCBI Taxonomy" id="6604"/>
    <lineage>
        <taxon>Eukaryota</taxon>
        <taxon>Metazoa</taxon>
        <taxon>Spiralia</taxon>
        <taxon>Lophotrochozoa</taxon>
        <taxon>Mollusca</taxon>
        <taxon>Bivalvia</taxon>
        <taxon>Autobranchia</taxon>
        <taxon>Heteroconchia</taxon>
        <taxon>Euheterodonta</taxon>
        <taxon>Imparidentia</taxon>
        <taxon>Neoheterodontei</taxon>
        <taxon>Myida</taxon>
        <taxon>Myoidea</taxon>
        <taxon>Myidae</taxon>
        <taxon>Mya</taxon>
    </lineage>
</organism>
<accession>A0ABY7F4X9</accession>
<dbReference type="PANTHER" id="PTHR19134:SF527">
    <property type="entry name" value="TYROSINE-PROTEIN PHOSPHATASE NON-RECEPTOR TYPE 7"/>
    <property type="match status" value="1"/>
</dbReference>
<keyword evidence="4" id="KW-1185">Reference proteome</keyword>
<keyword evidence="1" id="KW-0472">Membrane</keyword>
<dbReference type="Proteomes" id="UP001164746">
    <property type="component" value="Chromosome 10"/>
</dbReference>
<evidence type="ECO:0000259" key="2">
    <source>
        <dbReference type="PROSITE" id="PS50055"/>
    </source>
</evidence>
<dbReference type="InterPro" id="IPR050348">
    <property type="entry name" value="Protein-Tyr_Phosphatase"/>
</dbReference>
<dbReference type="PANTHER" id="PTHR19134">
    <property type="entry name" value="RECEPTOR-TYPE TYROSINE-PROTEIN PHOSPHATASE"/>
    <property type="match status" value="1"/>
</dbReference>
<dbReference type="EMBL" id="CP111021">
    <property type="protein sequence ID" value="WAR16840.1"/>
    <property type="molecule type" value="Genomic_DNA"/>
</dbReference>
<protein>
    <submittedName>
        <fullName evidence="3">PTPRU-like protein</fullName>
    </submittedName>
</protein>
<gene>
    <name evidence="3" type="ORF">MAR_031434</name>
</gene>
<dbReference type="Gene3D" id="3.90.190.10">
    <property type="entry name" value="Protein tyrosine phosphatase superfamily"/>
    <property type="match status" value="2"/>
</dbReference>
<feature type="domain" description="Tyrosine-protein phosphatase" evidence="2">
    <location>
        <begin position="161"/>
        <end position="305"/>
    </location>
</feature>
<dbReference type="SUPFAM" id="SSF52799">
    <property type="entry name" value="(Phosphotyrosine protein) phosphatases II"/>
    <property type="match status" value="1"/>
</dbReference>
<evidence type="ECO:0000313" key="3">
    <source>
        <dbReference type="EMBL" id="WAR16840.1"/>
    </source>
</evidence>
<dbReference type="CDD" id="cd00047">
    <property type="entry name" value="PTPc"/>
    <property type="match status" value="1"/>
</dbReference>
<dbReference type="InterPro" id="IPR029021">
    <property type="entry name" value="Prot-tyrosine_phosphatase-like"/>
</dbReference>
<proteinExistence type="predicted"/>
<keyword evidence="1" id="KW-0812">Transmembrane</keyword>
<evidence type="ECO:0000256" key="1">
    <source>
        <dbReference type="SAM" id="Phobius"/>
    </source>
</evidence>